<keyword evidence="5" id="KW-1185">Reference proteome</keyword>
<dbReference type="Proteomes" id="UP001596200">
    <property type="component" value="Unassembled WGS sequence"/>
</dbReference>
<feature type="compositionally biased region" description="Polar residues" evidence="1">
    <location>
        <begin position="41"/>
        <end position="55"/>
    </location>
</feature>
<dbReference type="SMART" id="SM00554">
    <property type="entry name" value="FAS1"/>
    <property type="match status" value="1"/>
</dbReference>
<comment type="caution">
    <text evidence="4">The sequence shown here is derived from an EMBL/GenBank/DDBJ whole genome shotgun (WGS) entry which is preliminary data.</text>
</comment>
<dbReference type="EMBL" id="JBHSPU010000025">
    <property type="protein sequence ID" value="MFC5917251.1"/>
    <property type="molecule type" value="Genomic_DNA"/>
</dbReference>
<accession>A0ABW1GQY0</accession>
<dbReference type="InterPro" id="IPR036378">
    <property type="entry name" value="FAS1_dom_sf"/>
</dbReference>
<organism evidence="4 5">
    <name type="scientific">Streptomyces pulveraceus</name>
    <dbReference type="NCBI Taxonomy" id="68258"/>
    <lineage>
        <taxon>Bacteria</taxon>
        <taxon>Bacillati</taxon>
        <taxon>Actinomycetota</taxon>
        <taxon>Actinomycetes</taxon>
        <taxon>Kitasatosporales</taxon>
        <taxon>Streptomycetaceae</taxon>
        <taxon>Streptomyces</taxon>
    </lineage>
</organism>
<evidence type="ECO:0000256" key="2">
    <source>
        <dbReference type="SAM" id="SignalP"/>
    </source>
</evidence>
<dbReference type="RefSeq" id="WP_344514153.1">
    <property type="nucleotide sequence ID" value="NZ_BAAATU010000029.1"/>
</dbReference>
<dbReference type="PROSITE" id="PS50213">
    <property type="entry name" value="FAS1"/>
    <property type="match status" value="1"/>
</dbReference>
<evidence type="ECO:0000256" key="1">
    <source>
        <dbReference type="SAM" id="MobiDB-lite"/>
    </source>
</evidence>
<dbReference type="PANTHER" id="PTHR10900">
    <property type="entry name" value="PERIOSTIN-RELATED"/>
    <property type="match status" value="1"/>
</dbReference>
<evidence type="ECO:0000313" key="4">
    <source>
        <dbReference type="EMBL" id="MFC5917251.1"/>
    </source>
</evidence>
<dbReference type="Pfam" id="PF02469">
    <property type="entry name" value="Fasciclin"/>
    <property type="match status" value="1"/>
</dbReference>
<protein>
    <submittedName>
        <fullName evidence="4">Fasciclin domain-containing protein</fullName>
    </submittedName>
</protein>
<feature type="domain" description="FAS1" evidence="3">
    <location>
        <begin position="58"/>
        <end position="188"/>
    </location>
</feature>
<dbReference type="Gene3D" id="2.30.180.10">
    <property type="entry name" value="FAS1 domain"/>
    <property type="match status" value="1"/>
</dbReference>
<gene>
    <name evidence="4" type="ORF">ACFP1B_28040</name>
</gene>
<sequence length="192" mass="19846">MSSHRIRTSAAAIAAVVALPLSLGAFAPQASADTPSPFGTGCSSLPNSGKGSTTEMSKERVATAAANNPKLTKLALALKDAGLTTKLNDAKHITVFAPTNAAFDKVSKMQLAGLLKDKAQLKKVLTYHVVDKAITPSELPNGSFKTLEGSTLKTSGSGESFKVNDSAKIVCGDIKTANATVYLVDEVLMPPS</sequence>
<feature type="chain" id="PRO_5045299242" evidence="2">
    <location>
        <begin position="33"/>
        <end position="192"/>
    </location>
</feature>
<dbReference type="InterPro" id="IPR000782">
    <property type="entry name" value="FAS1_domain"/>
</dbReference>
<feature type="signal peptide" evidence="2">
    <location>
        <begin position="1"/>
        <end position="32"/>
    </location>
</feature>
<name>A0ABW1GQY0_9ACTN</name>
<evidence type="ECO:0000259" key="3">
    <source>
        <dbReference type="PROSITE" id="PS50213"/>
    </source>
</evidence>
<dbReference type="PANTHER" id="PTHR10900:SF77">
    <property type="entry name" value="FI19380P1"/>
    <property type="match status" value="1"/>
</dbReference>
<proteinExistence type="predicted"/>
<evidence type="ECO:0000313" key="5">
    <source>
        <dbReference type="Proteomes" id="UP001596200"/>
    </source>
</evidence>
<dbReference type="InterPro" id="IPR050904">
    <property type="entry name" value="Adhesion/Biosynth-related"/>
</dbReference>
<keyword evidence="2" id="KW-0732">Signal</keyword>
<reference evidence="5" key="1">
    <citation type="journal article" date="2019" name="Int. J. Syst. Evol. Microbiol.">
        <title>The Global Catalogue of Microorganisms (GCM) 10K type strain sequencing project: providing services to taxonomists for standard genome sequencing and annotation.</title>
        <authorList>
            <consortium name="The Broad Institute Genomics Platform"/>
            <consortium name="The Broad Institute Genome Sequencing Center for Infectious Disease"/>
            <person name="Wu L."/>
            <person name="Ma J."/>
        </authorList>
    </citation>
    <scope>NUCLEOTIDE SEQUENCE [LARGE SCALE GENOMIC DNA]</scope>
    <source>
        <strain evidence="5">JCM 4147</strain>
    </source>
</reference>
<feature type="region of interest" description="Disordered" evidence="1">
    <location>
        <begin position="37"/>
        <end position="57"/>
    </location>
</feature>
<dbReference type="SUPFAM" id="SSF82153">
    <property type="entry name" value="FAS1 domain"/>
    <property type="match status" value="1"/>
</dbReference>